<dbReference type="AlphaFoldDB" id="A0A4Z2HY77"/>
<evidence type="ECO:0000313" key="2">
    <source>
        <dbReference type="Proteomes" id="UP000314294"/>
    </source>
</evidence>
<accession>A0A4Z2HY77</accession>
<organism evidence="1 2">
    <name type="scientific">Liparis tanakae</name>
    <name type="common">Tanaka's snailfish</name>
    <dbReference type="NCBI Taxonomy" id="230148"/>
    <lineage>
        <taxon>Eukaryota</taxon>
        <taxon>Metazoa</taxon>
        <taxon>Chordata</taxon>
        <taxon>Craniata</taxon>
        <taxon>Vertebrata</taxon>
        <taxon>Euteleostomi</taxon>
        <taxon>Actinopterygii</taxon>
        <taxon>Neopterygii</taxon>
        <taxon>Teleostei</taxon>
        <taxon>Neoteleostei</taxon>
        <taxon>Acanthomorphata</taxon>
        <taxon>Eupercaria</taxon>
        <taxon>Perciformes</taxon>
        <taxon>Cottioidei</taxon>
        <taxon>Cottales</taxon>
        <taxon>Liparidae</taxon>
        <taxon>Liparis</taxon>
    </lineage>
</organism>
<protein>
    <submittedName>
        <fullName evidence="1">Uncharacterized protein</fullName>
    </submittedName>
</protein>
<dbReference type="Proteomes" id="UP000314294">
    <property type="component" value="Unassembled WGS sequence"/>
</dbReference>
<name>A0A4Z2HY77_9TELE</name>
<sequence length="147" mass="16725">MALRTRTAVALKDMKYLEYLPENVISFNQEASTMLAGNKWGNRRGLYSVPLDTAPVHLRPEAPWDSLNLQHRELLFPRRFKRLHRGGLSGGREPDPLATKRRFDAFIRSKHSSPSSSNRRALAVPVRQPVERSYDEFPAPLGFELAG</sequence>
<gene>
    <name evidence="1" type="ORF">EYF80_019847</name>
</gene>
<dbReference type="EMBL" id="SRLO01000169">
    <property type="protein sequence ID" value="TNN69974.1"/>
    <property type="molecule type" value="Genomic_DNA"/>
</dbReference>
<comment type="caution">
    <text evidence="1">The sequence shown here is derived from an EMBL/GenBank/DDBJ whole genome shotgun (WGS) entry which is preliminary data.</text>
</comment>
<proteinExistence type="predicted"/>
<evidence type="ECO:0000313" key="1">
    <source>
        <dbReference type="EMBL" id="TNN69974.1"/>
    </source>
</evidence>
<keyword evidence="2" id="KW-1185">Reference proteome</keyword>
<reference evidence="1 2" key="1">
    <citation type="submission" date="2019-03" db="EMBL/GenBank/DDBJ databases">
        <title>First draft genome of Liparis tanakae, snailfish: a comprehensive survey of snailfish specific genes.</title>
        <authorList>
            <person name="Kim W."/>
            <person name="Song I."/>
            <person name="Jeong J.-H."/>
            <person name="Kim D."/>
            <person name="Kim S."/>
            <person name="Ryu S."/>
            <person name="Song J.Y."/>
            <person name="Lee S.K."/>
        </authorList>
    </citation>
    <scope>NUCLEOTIDE SEQUENCE [LARGE SCALE GENOMIC DNA]</scope>
    <source>
        <tissue evidence="1">Muscle</tissue>
    </source>
</reference>